<evidence type="ECO:0000313" key="3">
    <source>
        <dbReference type="EMBL" id="KZO92476.1"/>
    </source>
</evidence>
<feature type="domain" description="Zn(2)-C6 fungal-type" evidence="2">
    <location>
        <begin position="11"/>
        <end position="41"/>
    </location>
</feature>
<evidence type="ECO:0000259" key="2">
    <source>
        <dbReference type="PROSITE" id="PS50048"/>
    </source>
</evidence>
<gene>
    <name evidence="3" type="ORF">CALVIDRAFT_601477</name>
</gene>
<evidence type="ECO:0000313" key="4">
    <source>
        <dbReference type="Proteomes" id="UP000076738"/>
    </source>
</evidence>
<dbReference type="GO" id="GO:0000981">
    <property type="term" value="F:DNA-binding transcription factor activity, RNA polymerase II-specific"/>
    <property type="evidence" value="ECO:0007669"/>
    <property type="project" value="InterPro"/>
</dbReference>
<dbReference type="PROSITE" id="PS50048">
    <property type="entry name" value="ZN2_CY6_FUNGAL_2"/>
    <property type="match status" value="1"/>
</dbReference>
<accession>A0A167IBC8</accession>
<keyword evidence="3" id="KW-0808">Transferase</keyword>
<dbReference type="PANTHER" id="PTHR44329">
    <property type="entry name" value="SERINE/THREONINE-PROTEIN KINASE TNNI3K-RELATED"/>
    <property type="match status" value="1"/>
</dbReference>
<dbReference type="Gene3D" id="1.10.510.10">
    <property type="entry name" value="Transferase(Phosphotransferase) domain 1"/>
    <property type="match status" value="1"/>
</dbReference>
<dbReference type="GO" id="GO:0004674">
    <property type="term" value="F:protein serine/threonine kinase activity"/>
    <property type="evidence" value="ECO:0007669"/>
    <property type="project" value="TreeGrafter"/>
</dbReference>
<feature type="domain" description="Protein kinase" evidence="1">
    <location>
        <begin position="65"/>
        <end position="347"/>
    </location>
</feature>
<dbReference type="CDD" id="cd00067">
    <property type="entry name" value="GAL4"/>
    <property type="match status" value="1"/>
</dbReference>
<dbReference type="InterPro" id="IPR001138">
    <property type="entry name" value="Zn2Cys6_DnaBD"/>
</dbReference>
<dbReference type="SUPFAM" id="SSF57701">
    <property type="entry name" value="Zn2/Cys6 DNA-binding domain"/>
    <property type="match status" value="1"/>
</dbReference>
<dbReference type="GO" id="GO:0005524">
    <property type="term" value="F:ATP binding"/>
    <property type="evidence" value="ECO:0007669"/>
    <property type="project" value="InterPro"/>
</dbReference>
<dbReference type="PANTHER" id="PTHR44329:SF261">
    <property type="entry name" value="ZINC FINGER CONTAINING PROTEIN KINASE-RELATED"/>
    <property type="match status" value="1"/>
</dbReference>
<dbReference type="GO" id="GO:0008270">
    <property type="term" value="F:zinc ion binding"/>
    <property type="evidence" value="ECO:0007669"/>
    <property type="project" value="InterPro"/>
</dbReference>
<organism evidence="3 4">
    <name type="scientific">Calocera viscosa (strain TUFC12733)</name>
    <dbReference type="NCBI Taxonomy" id="1330018"/>
    <lineage>
        <taxon>Eukaryota</taxon>
        <taxon>Fungi</taxon>
        <taxon>Dikarya</taxon>
        <taxon>Basidiomycota</taxon>
        <taxon>Agaricomycotina</taxon>
        <taxon>Dacrymycetes</taxon>
        <taxon>Dacrymycetales</taxon>
        <taxon>Dacrymycetaceae</taxon>
        <taxon>Calocera</taxon>
    </lineage>
</organism>
<dbReference type="SUPFAM" id="SSF56112">
    <property type="entry name" value="Protein kinase-like (PK-like)"/>
    <property type="match status" value="1"/>
</dbReference>
<dbReference type="AlphaFoldDB" id="A0A167IBC8"/>
<dbReference type="InterPro" id="IPR011009">
    <property type="entry name" value="Kinase-like_dom_sf"/>
</dbReference>
<dbReference type="SMART" id="SM00220">
    <property type="entry name" value="S_TKc"/>
    <property type="match status" value="1"/>
</dbReference>
<dbReference type="InterPro" id="IPR051681">
    <property type="entry name" value="Ser/Thr_Kinases-Pseudokinases"/>
</dbReference>
<protein>
    <submittedName>
        <fullName evidence="3">Kinase-like protein</fullName>
    </submittedName>
</protein>
<dbReference type="InterPro" id="IPR000719">
    <property type="entry name" value="Prot_kinase_dom"/>
</dbReference>
<dbReference type="InterPro" id="IPR008271">
    <property type="entry name" value="Ser/Thr_kinase_AS"/>
</dbReference>
<proteinExistence type="predicted"/>
<dbReference type="PROSITE" id="PS50011">
    <property type="entry name" value="PROTEIN_KINASE_DOM"/>
    <property type="match status" value="1"/>
</dbReference>
<dbReference type="PROSITE" id="PS00108">
    <property type="entry name" value="PROTEIN_KINASE_ST"/>
    <property type="match status" value="1"/>
</dbReference>
<dbReference type="OrthoDB" id="2328572at2759"/>
<dbReference type="EMBL" id="KV417310">
    <property type="protein sequence ID" value="KZO92476.1"/>
    <property type="molecule type" value="Genomic_DNA"/>
</dbReference>
<keyword evidence="4" id="KW-1185">Reference proteome</keyword>
<dbReference type="Proteomes" id="UP000076738">
    <property type="component" value="Unassembled WGS sequence"/>
</dbReference>
<dbReference type="Pfam" id="PF00069">
    <property type="entry name" value="Pkinase"/>
    <property type="match status" value="1"/>
</dbReference>
<reference evidence="3 4" key="1">
    <citation type="journal article" date="2016" name="Mol. Biol. Evol.">
        <title>Comparative Genomics of Early-Diverging Mushroom-Forming Fungi Provides Insights into the Origins of Lignocellulose Decay Capabilities.</title>
        <authorList>
            <person name="Nagy L.G."/>
            <person name="Riley R."/>
            <person name="Tritt A."/>
            <person name="Adam C."/>
            <person name="Daum C."/>
            <person name="Floudas D."/>
            <person name="Sun H."/>
            <person name="Yadav J.S."/>
            <person name="Pangilinan J."/>
            <person name="Larsson K.H."/>
            <person name="Matsuura K."/>
            <person name="Barry K."/>
            <person name="Labutti K."/>
            <person name="Kuo R."/>
            <person name="Ohm R.A."/>
            <person name="Bhattacharya S.S."/>
            <person name="Shirouzu T."/>
            <person name="Yoshinaga Y."/>
            <person name="Martin F.M."/>
            <person name="Grigoriev I.V."/>
            <person name="Hibbett D.S."/>
        </authorList>
    </citation>
    <scope>NUCLEOTIDE SEQUENCE [LARGE SCALE GENOMIC DNA]</scope>
    <source>
        <strain evidence="3 4">TUFC12733</strain>
    </source>
</reference>
<dbReference type="Gene3D" id="4.10.240.10">
    <property type="entry name" value="Zn(2)-C6 fungal-type DNA-binding domain"/>
    <property type="match status" value="1"/>
</dbReference>
<dbReference type="InterPro" id="IPR036864">
    <property type="entry name" value="Zn2-C6_fun-type_DNA-bd_sf"/>
</dbReference>
<name>A0A167IBC8_CALVF</name>
<keyword evidence="3" id="KW-0418">Kinase</keyword>
<evidence type="ECO:0000259" key="1">
    <source>
        <dbReference type="PROSITE" id="PS50011"/>
    </source>
</evidence>
<sequence>MNALGDPERLRCLSCGAQRLKCDGSHPACGRCQQERRACSYDWTVPGVFSLFPSGANLNDKISLHIGAYHANEGGFGRVYRTQTTTGELVAVKVFFENRWVYGRALELSVREAWTWQHLDHPNIIPFLGIADYMTVCPGALPQLCLVSPWMEAGNVMEYIALHPVANRLPFLLDVVNGVEYLHTFPSGPIIHGDLKGNNILVDTGGKRPVARICDFGLAQVLESTMKDGLSTTSTAFGGNARWMAPERLDPKRYGLGQLESKSTKSDVFEMMRTFLQILTGKPPFFDTSDLAAAVAAMQGLFPEYPSAYCHGLDNDRVNLMRQAWSTSREERPSLTDIRRDLEQSWFLDDFLDLPSPFLNLEPILERWISFSRVAHEKARLRPTLVIWPHTLRMLYNLWPASALHDIGIKAIRLPIRYGAWETGELKEVLAGTPSLSRLEIHASSDSGLLSLNSYHIIPVFQFARRFTPNLATLVVKGIPMSIGRLSAWSLRNLEIEIGPDVHLSSPWRFADWCEVLDNSPALERLVIEDMGEIEETWRETYSALAGGRRISTVLRGRRTKLITPPALRVLRLKTGTLYMAVTFMTLLSATDLSDMSLWIPRNGEIVSTRDSGCHVLQVVANYWPKLAVLRLLGETDALHRYSNGLLKPFSCLEVLEWNDADWLEIMLSNGFIDQVQPVPKLKTLRLRGGHPFRTRYGVEVAHLNDSVLNLIRKRASAGFPLQRVLIDQDHVDEIITMCPALLSARVELGWFKPCDSLEGFKEDLEPEWGLFSEEKRLIWPGYTQAS</sequence>